<feature type="binding site" evidence="6">
    <location>
        <position position="89"/>
    </location>
    <ligand>
        <name>ATP</name>
        <dbReference type="ChEBI" id="CHEBI:30616"/>
    </ligand>
</feature>
<dbReference type="Pfam" id="PF13374">
    <property type="entry name" value="TPR_10"/>
    <property type="match status" value="1"/>
</dbReference>
<keyword evidence="4 6" id="KW-0067">ATP-binding</keyword>
<organism evidence="9 10">
    <name type="scientific">Haliangium ochraceum (strain DSM 14365 / JCM 11303 / SMP-2)</name>
    <dbReference type="NCBI Taxonomy" id="502025"/>
    <lineage>
        <taxon>Bacteria</taxon>
        <taxon>Pseudomonadati</taxon>
        <taxon>Myxococcota</taxon>
        <taxon>Polyangia</taxon>
        <taxon>Haliangiales</taxon>
        <taxon>Kofleriaceae</taxon>
        <taxon>Haliangium</taxon>
    </lineage>
</organism>
<dbReference type="InterPro" id="IPR008271">
    <property type="entry name" value="Ser/Thr_kinase_AS"/>
</dbReference>
<feature type="repeat" description="TPR" evidence="5">
    <location>
        <begin position="664"/>
        <end position="697"/>
    </location>
</feature>
<dbReference type="KEGG" id="hoh:Hoch_1157"/>
<dbReference type="InterPro" id="IPR000719">
    <property type="entry name" value="Prot_kinase_dom"/>
</dbReference>
<reference evidence="9 10" key="1">
    <citation type="journal article" date="2010" name="Stand. Genomic Sci.">
        <title>Complete genome sequence of Haliangium ochraceum type strain (SMP-2).</title>
        <authorList>
            <consortium name="US DOE Joint Genome Institute (JGI-PGF)"/>
            <person name="Ivanova N."/>
            <person name="Daum C."/>
            <person name="Lang E."/>
            <person name="Abt B."/>
            <person name="Kopitz M."/>
            <person name="Saunders E."/>
            <person name="Lapidus A."/>
            <person name="Lucas S."/>
            <person name="Glavina Del Rio T."/>
            <person name="Nolan M."/>
            <person name="Tice H."/>
            <person name="Copeland A."/>
            <person name="Cheng J.F."/>
            <person name="Chen F."/>
            <person name="Bruce D."/>
            <person name="Goodwin L."/>
            <person name="Pitluck S."/>
            <person name="Mavromatis K."/>
            <person name="Pati A."/>
            <person name="Mikhailova N."/>
            <person name="Chen A."/>
            <person name="Palaniappan K."/>
            <person name="Land M."/>
            <person name="Hauser L."/>
            <person name="Chang Y.J."/>
            <person name="Jeffries C.D."/>
            <person name="Detter J.C."/>
            <person name="Brettin T."/>
            <person name="Rohde M."/>
            <person name="Goker M."/>
            <person name="Bristow J."/>
            <person name="Markowitz V."/>
            <person name="Eisen J.A."/>
            <person name="Hugenholtz P."/>
            <person name="Kyrpides N.C."/>
            <person name="Klenk H.P."/>
        </authorList>
    </citation>
    <scope>NUCLEOTIDE SEQUENCE [LARGE SCALE GENOMIC DNA]</scope>
    <source>
        <strain evidence="10">DSM 14365 / CIP 107738 / JCM 11303 / AJ 13395 / SMP-2</strain>
    </source>
</reference>
<proteinExistence type="predicted"/>
<dbReference type="Gene3D" id="3.30.200.20">
    <property type="entry name" value="Phosphorylase Kinase, domain 1"/>
    <property type="match status" value="1"/>
</dbReference>
<keyword evidence="5" id="KW-0802">TPR repeat</keyword>
<dbReference type="GO" id="GO:0004674">
    <property type="term" value="F:protein serine/threonine kinase activity"/>
    <property type="evidence" value="ECO:0007669"/>
    <property type="project" value="UniProtKB-KW"/>
</dbReference>
<dbReference type="HOGENOM" id="CLU_009368_0_0_7"/>
<evidence type="ECO:0000256" key="7">
    <source>
        <dbReference type="SAM" id="MobiDB-lite"/>
    </source>
</evidence>
<evidence type="ECO:0000256" key="5">
    <source>
        <dbReference type="PROSITE-ProRule" id="PRU00339"/>
    </source>
</evidence>
<dbReference type="GO" id="GO:0005524">
    <property type="term" value="F:ATP binding"/>
    <property type="evidence" value="ECO:0007669"/>
    <property type="project" value="UniProtKB-UniRule"/>
</dbReference>
<dbReference type="Gene3D" id="1.25.40.10">
    <property type="entry name" value="Tetratricopeptide repeat domain"/>
    <property type="match status" value="2"/>
</dbReference>
<accession>D0LS30</accession>
<keyword evidence="3 9" id="KW-0418">Kinase</keyword>
<dbReference type="CDD" id="cd14014">
    <property type="entry name" value="STKc_PknB_like"/>
    <property type="match status" value="1"/>
</dbReference>
<dbReference type="SMART" id="SM00028">
    <property type="entry name" value="TPR"/>
    <property type="match status" value="3"/>
</dbReference>
<dbReference type="PANTHER" id="PTHR43289:SF6">
    <property type="entry name" value="SERINE_THREONINE-PROTEIN KINASE NEKL-3"/>
    <property type="match status" value="1"/>
</dbReference>
<dbReference type="InterPro" id="IPR011009">
    <property type="entry name" value="Kinase-like_dom_sf"/>
</dbReference>
<dbReference type="InterPro" id="IPR019734">
    <property type="entry name" value="TPR_rpt"/>
</dbReference>
<evidence type="ECO:0000313" key="10">
    <source>
        <dbReference type="Proteomes" id="UP000001880"/>
    </source>
</evidence>
<dbReference type="SUPFAM" id="SSF56112">
    <property type="entry name" value="Protein kinase-like (PK-like)"/>
    <property type="match status" value="1"/>
</dbReference>
<protein>
    <submittedName>
        <fullName evidence="9">Serine/threonine protein kinase with TPR repeats</fullName>
    </submittedName>
</protein>
<evidence type="ECO:0000256" key="3">
    <source>
        <dbReference type="ARBA" id="ARBA00022777"/>
    </source>
</evidence>
<evidence type="ECO:0000256" key="4">
    <source>
        <dbReference type="ARBA" id="ARBA00022840"/>
    </source>
</evidence>
<dbReference type="STRING" id="502025.Hoch_1157"/>
<dbReference type="AlphaFoldDB" id="D0LS30"/>
<dbReference type="PROSITE" id="PS00108">
    <property type="entry name" value="PROTEIN_KINASE_ST"/>
    <property type="match status" value="1"/>
</dbReference>
<feature type="domain" description="Protein kinase" evidence="8">
    <location>
        <begin position="60"/>
        <end position="366"/>
    </location>
</feature>
<dbReference type="SUPFAM" id="SSF48452">
    <property type="entry name" value="TPR-like"/>
    <property type="match status" value="3"/>
</dbReference>
<dbReference type="EMBL" id="CP001804">
    <property type="protein sequence ID" value="ACY13727.1"/>
    <property type="molecule type" value="Genomic_DNA"/>
</dbReference>
<sequence length="1007" mass="111116">MKSNDSGGLIPTLLRTEEPCGTPSAVGPPHRFGLASKLDKQHAFAGLFDEEPQLVGVGHFKLLRFLGGGGMGEVYEAYDEELDRLVALKLVRSDRAMSGLAEERLLREAQTLAQLSHPNVVQVYQAGRCSGRVYIAMELVRGRTLRSWMHERTRGDAPVKLWEIIEVMIAAGRGLQAAHEMGLVHRDFKPENVLVGDDGRPRVVDFGLARGMGTLALLEGGLSAHRRDALAQEDTAPLDERTSAMIEAATAPLRRVDRVFTSHGRLLGTPRYMAPEQMRGEMVDHRCDQFSFCVSVYEAVCGVKPFAAEKLEGLREAVIRGELQEPARGRRLPRGMRKVLLRGLSAEPDDRFSDMAALLAELSAWSTRRRRVQGGAFALALGTLVLHCAVGAREPDVCDDADERVRATWTDERRASIRDAFVRTGLPYAETTWSSLETYLDHYASELAGELVTVCEAAHELGVQSVALAEKRVMCLSSRENRLRALLELFASADQHTVEQAHRAAGALPELAPCQHTETLRYGMPAPGSGLADEVERLRVELADAHTLDLLGHRTEALDIARASLRRAEALEYVPVEAEALYQLGRMLVHDGQTRAEAERGSSMLQRAQRLAERSRHDELAAELWNQLVLGAARNDAGTERARDWFEHAEAAIARIGNPMRLRADALRNIGRVYYHESRFAQAAEYQERALSLLEQVSDAPRLLRGVYLHDLASTRRRLGAFDAAKRDYAQALAVYRSVLGEGHPYIADLRYGVAMVDFDRGSSDAAREQLAALVDTVDETLSPLHPVRTNIHVALADLERQRGALDSAHTHATAARQLVERVYGRDHVEYARASLRQGAIALYRGAYVAARDAYEGALEIFVRHLGETHLDVGLTLANLVEVELALGDYSAARASRERAEPILAPHLASIPALKPYLDSMRGQTLLGEERFVDAVRVLESALQGAAALEDVVRADTYWALARALAASGASPERTRSMARSALAIYEQQSAEMRTPSRAVRDWLEAL</sequence>
<dbReference type="RefSeq" id="WP_012826338.1">
    <property type="nucleotide sequence ID" value="NC_013440.1"/>
</dbReference>
<evidence type="ECO:0000313" key="9">
    <source>
        <dbReference type="EMBL" id="ACY13727.1"/>
    </source>
</evidence>
<keyword evidence="1" id="KW-0808">Transferase</keyword>
<keyword evidence="10" id="KW-1185">Reference proteome</keyword>
<dbReference type="Proteomes" id="UP000001880">
    <property type="component" value="Chromosome"/>
</dbReference>
<evidence type="ECO:0000259" key="8">
    <source>
        <dbReference type="PROSITE" id="PS50011"/>
    </source>
</evidence>
<dbReference type="Gene3D" id="1.10.510.10">
    <property type="entry name" value="Transferase(Phosphotransferase) domain 1"/>
    <property type="match status" value="1"/>
</dbReference>
<dbReference type="InterPro" id="IPR017441">
    <property type="entry name" value="Protein_kinase_ATP_BS"/>
</dbReference>
<keyword evidence="9" id="KW-0723">Serine/threonine-protein kinase</keyword>
<feature type="region of interest" description="Disordered" evidence="7">
    <location>
        <begin position="1"/>
        <end position="26"/>
    </location>
</feature>
<dbReference type="InterPro" id="IPR011990">
    <property type="entry name" value="TPR-like_helical_dom_sf"/>
</dbReference>
<dbReference type="PANTHER" id="PTHR43289">
    <property type="entry name" value="MITOGEN-ACTIVATED PROTEIN KINASE KINASE KINASE 20-RELATED"/>
    <property type="match status" value="1"/>
</dbReference>
<dbReference type="PROSITE" id="PS50005">
    <property type="entry name" value="TPR"/>
    <property type="match status" value="1"/>
</dbReference>
<dbReference type="PROSITE" id="PS00107">
    <property type="entry name" value="PROTEIN_KINASE_ATP"/>
    <property type="match status" value="1"/>
</dbReference>
<gene>
    <name evidence="9" type="ordered locus">Hoch_1157</name>
</gene>
<name>D0LS30_HALO1</name>
<dbReference type="eggNOG" id="COG0457">
    <property type="taxonomic scope" value="Bacteria"/>
</dbReference>
<evidence type="ECO:0000256" key="2">
    <source>
        <dbReference type="ARBA" id="ARBA00022741"/>
    </source>
</evidence>
<dbReference type="Pfam" id="PF13424">
    <property type="entry name" value="TPR_12"/>
    <property type="match status" value="1"/>
</dbReference>
<keyword evidence="2 6" id="KW-0547">Nucleotide-binding</keyword>
<dbReference type="PROSITE" id="PS50011">
    <property type="entry name" value="PROTEIN_KINASE_DOM"/>
    <property type="match status" value="1"/>
</dbReference>
<dbReference type="Pfam" id="PF00069">
    <property type="entry name" value="Pkinase"/>
    <property type="match status" value="1"/>
</dbReference>
<evidence type="ECO:0000256" key="6">
    <source>
        <dbReference type="PROSITE-ProRule" id="PRU10141"/>
    </source>
</evidence>
<evidence type="ECO:0000256" key="1">
    <source>
        <dbReference type="ARBA" id="ARBA00022679"/>
    </source>
</evidence>
<dbReference type="eggNOG" id="COG0515">
    <property type="taxonomic scope" value="Bacteria"/>
</dbReference>